<dbReference type="Proteomes" id="UP001235939">
    <property type="component" value="Chromosome 06"/>
</dbReference>
<evidence type="ECO:0000256" key="3">
    <source>
        <dbReference type="ARBA" id="ARBA00012662"/>
    </source>
</evidence>
<feature type="signal peptide" evidence="7">
    <location>
        <begin position="1"/>
        <end position="18"/>
    </location>
</feature>
<evidence type="ECO:0000256" key="5">
    <source>
        <dbReference type="ARBA" id="ARBA00022801"/>
    </source>
</evidence>
<evidence type="ECO:0000256" key="2">
    <source>
        <dbReference type="ARBA" id="ARBA00007951"/>
    </source>
</evidence>
<keyword evidence="6" id="KW-0326">Glycosidase</keyword>
<reference evidence="10 11" key="1">
    <citation type="submission" date="2022-01" db="EMBL/GenBank/DDBJ databases">
        <title>A chromosomal length assembly of Cordylochernes scorpioides.</title>
        <authorList>
            <person name="Zeh D."/>
            <person name="Zeh J."/>
        </authorList>
    </citation>
    <scope>NUCLEOTIDE SEQUENCE [LARGE SCALE GENOMIC DNA]</scope>
    <source>
        <strain evidence="10">IN4F17</strain>
        <tissue evidence="10">Whole Body</tissue>
    </source>
</reference>
<dbReference type="SMART" id="SM00812">
    <property type="entry name" value="Alpha_L_fucos"/>
    <property type="match status" value="1"/>
</dbReference>
<dbReference type="PANTHER" id="PTHR10030:SF37">
    <property type="entry name" value="ALPHA-L-FUCOSIDASE-RELATED"/>
    <property type="match status" value="1"/>
</dbReference>
<dbReference type="InterPro" id="IPR016286">
    <property type="entry name" value="FUC_metazoa-typ"/>
</dbReference>
<evidence type="ECO:0000259" key="8">
    <source>
        <dbReference type="Pfam" id="PF01120"/>
    </source>
</evidence>
<dbReference type="SUPFAM" id="SSF51445">
    <property type="entry name" value="(Trans)glycosidases"/>
    <property type="match status" value="1"/>
</dbReference>
<dbReference type="EMBL" id="CP092868">
    <property type="protein sequence ID" value="UYV68554.1"/>
    <property type="molecule type" value="Genomic_DNA"/>
</dbReference>
<accession>A0ABY6KIK0</accession>
<dbReference type="InterPro" id="IPR057739">
    <property type="entry name" value="Glyco_hydro_29_N"/>
</dbReference>
<protein>
    <recommendedName>
        <fullName evidence="3">alpha-L-fucosidase</fullName>
        <ecNumber evidence="3">3.2.1.51</ecNumber>
    </recommendedName>
</protein>
<evidence type="ECO:0000256" key="7">
    <source>
        <dbReference type="SAM" id="SignalP"/>
    </source>
</evidence>
<feature type="domain" description="Glycoside hydrolase family 29 N-terminal" evidence="8">
    <location>
        <begin position="17"/>
        <end position="350"/>
    </location>
</feature>
<feature type="chain" id="PRO_5045189722" description="alpha-L-fucosidase" evidence="7">
    <location>
        <begin position="19"/>
        <end position="576"/>
    </location>
</feature>
<dbReference type="Gene3D" id="2.60.40.1180">
    <property type="entry name" value="Golgi alpha-mannosidase II"/>
    <property type="match status" value="1"/>
</dbReference>
<evidence type="ECO:0000256" key="1">
    <source>
        <dbReference type="ARBA" id="ARBA00004071"/>
    </source>
</evidence>
<dbReference type="InterPro" id="IPR013780">
    <property type="entry name" value="Glyco_hydro_b"/>
</dbReference>
<dbReference type="Pfam" id="PF01120">
    <property type="entry name" value="Alpha_L_fucos"/>
    <property type="match status" value="1"/>
</dbReference>
<dbReference type="PRINTS" id="PR00741">
    <property type="entry name" value="GLHYDRLASE29"/>
</dbReference>
<comment type="function">
    <text evidence="1">Alpha-L-fucosidase is responsible for hydrolyzing the alpha-1,6-linked fucose joined to the reducing-end N-acetylglucosamine of the carbohydrate moieties of glycoproteins.</text>
</comment>
<keyword evidence="5" id="KW-0378">Hydrolase</keyword>
<dbReference type="InterPro" id="IPR017853">
    <property type="entry name" value="GH"/>
</dbReference>
<evidence type="ECO:0000313" key="11">
    <source>
        <dbReference type="Proteomes" id="UP001235939"/>
    </source>
</evidence>
<keyword evidence="11" id="KW-1185">Reference proteome</keyword>
<dbReference type="InterPro" id="IPR031919">
    <property type="entry name" value="Fucosidase_C"/>
</dbReference>
<dbReference type="EC" id="3.2.1.51" evidence="3"/>
<comment type="similarity">
    <text evidence="2">Belongs to the glycosyl hydrolase 29 family.</text>
</comment>
<proteinExistence type="inferred from homology"/>
<evidence type="ECO:0000256" key="4">
    <source>
        <dbReference type="ARBA" id="ARBA00022729"/>
    </source>
</evidence>
<evidence type="ECO:0000313" key="10">
    <source>
        <dbReference type="EMBL" id="UYV68554.1"/>
    </source>
</evidence>
<gene>
    <name evidence="10" type="ORF">LAZ67_6000098</name>
</gene>
<organism evidence="10 11">
    <name type="scientific">Cordylochernes scorpioides</name>
    <dbReference type="NCBI Taxonomy" id="51811"/>
    <lineage>
        <taxon>Eukaryota</taxon>
        <taxon>Metazoa</taxon>
        <taxon>Ecdysozoa</taxon>
        <taxon>Arthropoda</taxon>
        <taxon>Chelicerata</taxon>
        <taxon>Arachnida</taxon>
        <taxon>Pseudoscorpiones</taxon>
        <taxon>Cheliferoidea</taxon>
        <taxon>Chernetidae</taxon>
        <taxon>Cordylochernes</taxon>
    </lineage>
</organism>
<dbReference type="InterPro" id="IPR000933">
    <property type="entry name" value="Glyco_hydro_29"/>
</dbReference>
<evidence type="ECO:0000259" key="9">
    <source>
        <dbReference type="Pfam" id="PF16757"/>
    </source>
</evidence>
<dbReference type="Gene3D" id="3.20.20.80">
    <property type="entry name" value="Glycosidases"/>
    <property type="match status" value="1"/>
</dbReference>
<dbReference type="Pfam" id="PF16757">
    <property type="entry name" value="Fucosidase_C"/>
    <property type="match status" value="1"/>
</dbReference>
<keyword evidence="4 7" id="KW-0732">Signal</keyword>
<evidence type="ECO:0000256" key="6">
    <source>
        <dbReference type="ARBA" id="ARBA00023295"/>
    </source>
</evidence>
<name>A0ABY6KIK0_9ARAC</name>
<sequence length="576" mass="65946">MLFRLLAAMCCSCLCCSANFTPTWESLDARCNPSWFDEGKVGIFVHWGLYSVPALGSEWFWKCLKAGSEGVRDFMEKNFKPGFSYGDFAPHFTAELFDPVEWAELFAEAGAKYVVLTAKHHDGFTLWPSALAFQWNAKALGPHRDLVGEFFAAARNRTALRLGIYYSLMEWFHPLYQIDKVSNFSTSIFVKMKTMPELRELVEVYTPDVIWADGEWEAPGEYWDSLNFLAWLFNESPVAKSVLVNDRWGKESICRHGSYLTCKDRYNPKTLQCRKWENAMTLDRNSWGFRRNANLDDYLTTKELIQTLIETVAYGGNILINVGPTHDGRILPIFQERLRDLGRWLSVNGDAIYCTTPWKHSQNDSLTPNVWYTSRGDALYALALDWPLDGRLTLGSILKPKTVTVLGHGKQLLFRKGYANDLIIELPSFHLLPAAAAHAFVLRLTFEDPRPPCPHNATCRYFYYPQGEIPREWEVTRDVSCECSFIEGSGERGILQKVIHAVVETCWNKHTSGDLHLYRKLPGIYLRSCNVRTKVFMEAKVRRKVQDVVYTKGRQKVKFFLVLDTGHARGAVTAEM</sequence>
<feature type="domain" description="Alpha-L-fucosidase C-terminal" evidence="9">
    <location>
        <begin position="362"/>
        <end position="445"/>
    </location>
</feature>
<dbReference type="PANTHER" id="PTHR10030">
    <property type="entry name" value="ALPHA-L-FUCOSIDASE"/>
    <property type="match status" value="1"/>
</dbReference>